<dbReference type="InterPro" id="IPR005115">
    <property type="entry name" value="Gly_transporter"/>
</dbReference>
<feature type="domain" description="Glycine transporter" evidence="8">
    <location>
        <begin position="96"/>
        <end position="168"/>
    </location>
</feature>
<dbReference type="Pfam" id="PF03458">
    <property type="entry name" value="Gly_transporter"/>
    <property type="match status" value="2"/>
</dbReference>
<evidence type="ECO:0000256" key="5">
    <source>
        <dbReference type="ARBA" id="ARBA00022989"/>
    </source>
</evidence>
<evidence type="ECO:0000256" key="1">
    <source>
        <dbReference type="ARBA" id="ARBA00004651"/>
    </source>
</evidence>
<keyword evidence="3" id="KW-1003">Cell membrane</keyword>
<organism evidence="9 10">
    <name type="scientific">Sphaerochaeta halotolerans</name>
    <dbReference type="NCBI Taxonomy" id="2293840"/>
    <lineage>
        <taxon>Bacteria</taxon>
        <taxon>Pseudomonadati</taxon>
        <taxon>Spirochaetota</taxon>
        <taxon>Spirochaetia</taxon>
        <taxon>Spirochaetales</taxon>
        <taxon>Sphaerochaetaceae</taxon>
        <taxon>Sphaerochaeta</taxon>
    </lineage>
</organism>
<gene>
    <name evidence="9" type="ORF">DYP60_09475</name>
</gene>
<dbReference type="PANTHER" id="PTHR30506:SF3">
    <property type="entry name" value="UPF0126 INNER MEMBRANE PROTEIN YADS-RELATED"/>
    <property type="match status" value="1"/>
</dbReference>
<evidence type="ECO:0000313" key="9">
    <source>
        <dbReference type="EMBL" id="RFU94421.1"/>
    </source>
</evidence>
<keyword evidence="6 7" id="KW-0472">Membrane</keyword>
<feature type="transmembrane region" description="Helical" evidence="7">
    <location>
        <begin position="6"/>
        <end position="25"/>
    </location>
</feature>
<protein>
    <submittedName>
        <fullName evidence="9">Trimeric intracellular cation channel family protein</fullName>
    </submittedName>
</protein>
<keyword evidence="5 7" id="KW-1133">Transmembrane helix</keyword>
<comment type="subcellular location">
    <subcellularLocation>
        <location evidence="1">Cell membrane</location>
        <topology evidence="1">Multi-pass membrane protein</topology>
    </subcellularLocation>
</comment>
<comment type="similarity">
    <text evidence="2">Belongs to the UPF0126 family.</text>
</comment>
<feature type="transmembrane region" description="Helical" evidence="7">
    <location>
        <begin position="173"/>
        <end position="193"/>
    </location>
</feature>
<keyword evidence="10" id="KW-1185">Reference proteome</keyword>
<dbReference type="AlphaFoldDB" id="A0A372MF74"/>
<evidence type="ECO:0000256" key="3">
    <source>
        <dbReference type="ARBA" id="ARBA00022475"/>
    </source>
</evidence>
<evidence type="ECO:0000313" key="10">
    <source>
        <dbReference type="Proteomes" id="UP000264002"/>
    </source>
</evidence>
<dbReference type="Proteomes" id="UP000264002">
    <property type="component" value="Unassembled WGS sequence"/>
</dbReference>
<sequence length="216" mass="22482">MELEQSIIYILDLLGTFIFAITGAVKGVRLKLDILGVVVFACTVGCGGGMLRDAAIGATPVAAFSNSAYILICVGTGLTVFFLAPKVVGRWRVILFADSLGLGVFTALGVAKGAMFGIGPVGQLLCGVFSAVGGGVVRDVMSRSIPTVLTSDFYATASLIGGILYLALELTEIGLLSKCIIVSSVVFLIRLVAIKYNVHLPVAHTALPVDDQPPLH</sequence>
<evidence type="ECO:0000256" key="2">
    <source>
        <dbReference type="ARBA" id="ARBA00008193"/>
    </source>
</evidence>
<dbReference type="RefSeq" id="WP_117330760.1">
    <property type="nucleotide sequence ID" value="NZ_QUWK01000009.1"/>
</dbReference>
<feature type="transmembrane region" description="Helical" evidence="7">
    <location>
        <begin position="32"/>
        <end position="51"/>
    </location>
</feature>
<keyword evidence="4 7" id="KW-0812">Transmembrane</keyword>
<feature type="domain" description="Glycine transporter" evidence="8">
    <location>
        <begin position="9"/>
        <end position="84"/>
    </location>
</feature>
<feature type="transmembrane region" description="Helical" evidence="7">
    <location>
        <begin position="149"/>
        <end position="167"/>
    </location>
</feature>
<accession>A0A372MF74</accession>
<comment type="caution">
    <text evidence="9">The sequence shown here is derived from an EMBL/GenBank/DDBJ whole genome shotgun (WGS) entry which is preliminary data.</text>
</comment>
<feature type="transmembrane region" description="Helical" evidence="7">
    <location>
        <begin position="63"/>
        <end position="84"/>
    </location>
</feature>
<dbReference type="PANTHER" id="PTHR30506">
    <property type="entry name" value="INNER MEMBRANE PROTEIN"/>
    <property type="match status" value="1"/>
</dbReference>
<evidence type="ECO:0000259" key="8">
    <source>
        <dbReference type="Pfam" id="PF03458"/>
    </source>
</evidence>
<feature type="transmembrane region" description="Helical" evidence="7">
    <location>
        <begin position="91"/>
        <end position="111"/>
    </location>
</feature>
<name>A0A372MF74_9SPIR</name>
<feature type="transmembrane region" description="Helical" evidence="7">
    <location>
        <begin position="117"/>
        <end position="137"/>
    </location>
</feature>
<evidence type="ECO:0000256" key="7">
    <source>
        <dbReference type="SAM" id="Phobius"/>
    </source>
</evidence>
<evidence type="ECO:0000256" key="4">
    <source>
        <dbReference type="ARBA" id="ARBA00022692"/>
    </source>
</evidence>
<proteinExistence type="inferred from homology"/>
<dbReference type="OrthoDB" id="369092at2"/>
<dbReference type="EMBL" id="QUWK01000009">
    <property type="protein sequence ID" value="RFU94421.1"/>
    <property type="molecule type" value="Genomic_DNA"/>
</dbReference>
<dbReference type="GO" id="GO:0005886">
    <property type="term" value="C:plasma membrane"/>
    <property type="evidence" value="ECO:0007669"/>
    <property type="project" value="UniProtKB-SubCell"/>
</dbReference>
<reference evidence="10" key="1">
    <citation type="submission" date="2018-08" db="EMBL/GenBank/DDBJ databases">
        <authorList>
            <person name="Grouzdev D.S."/>
            <person name="Krutkina M.S."/>
        </authorList>
    </citation>
    <scope>NUCLEOTIDE SEQUENCE [LARGE SCALE GENOMIC DNA]</scope>
    <source>
        <strain evidence="10">4-11</strain>
    </source>
</reference>
<evidence type="ECO:0000256" key="6">
    <source>
        <dbReference type="ARBA" id="ARBA00023136"/>
    </source>
</evidence>
<reference evidence="9 10" key="2">
    <citation type="submission" date="2018-09" db="EMBL/GenBank/DDBJ databases">
        <title>Genome of Sphaerochaeta halotolerans strain 4-11.</title>
        <authorList>
            <person name="Nazina T.N."/>
            <person name="Sokolova D.S."/>
        </authorList>
    </citation>
    <scope>NUCLEOTIDE SEQUENCE [LARGE SCALE GENOMIC DNA]</scope>
    <source>
        <strain evidence="9 10">4-11</strain>
    </source>
</reference>